<feature type="compositionally biased region" description="Low complexity" evidence="4">
    <location>
        <begin position="412"/>
        <end position="425"/>
    </location>
</feature>
<dbReference type="PANTHER" id="PTHR24123:SF33">
    <property type="entry name" value="PROTEIN HOS4"/>
    <property type="match status" value="1"/>
</dbReference>
<feature type="compositionally biased region" description="Basic and acidic residues" evidence="4">
    <location>
        <begin position="883"/>
        <end position="914"/>
    </location>
</feature>
<feature type="compositionally biased region" description="Basic and acidic residues" evidence="4">
    <location>
        <begin position="97"/>
        <end position="106"/>
    </location>
</feature>
<feature type="compositionally biased region" description="Basic and acidic residues" evidence="4">
    <location>
        <begin position="365"/>
        <end position="382"/>
    </location>
</feature>
<reference evidence="5" key="1">
    <citation type="submission" date="2021-06" db="EMBL/GenBank/DDBJ databases">
        <title>Candida auris outbreak in lebanese hospital.</title>
        <authorList>
            <person name="Finianos M."/>
        </authorList>
    </citation>
    <scope>NUCLEOTIDE SEQUENCE</scope>
    <source>
        <strain evidence="5">CA7LBN</strain>
    </source>
</reference>
<feature type="compositionally biased region" description="Basic and acidic residues" evidence="4">
    <location>
        <begin position="334"/>
        <end position="349"/>
    </location>
</feature>
<dbReference type="PROSITE" id="PS50088">
    <property type="entry name" value="ANK_REPEAT"/>
    <property type="match status" value="4"/>
</dbReference>
<evidence type="ECO:0000313" key="5">
    <source>
        <dbReference type="EMBL" id="QWW25057.1"/>
    </source>
</evidence>
<feature type="compositionally biased region" description="Basic and acidic residues" evidence="4">
    <location>
        <begin position="1375"/>
        <end position="1387"/>
    </location>
</feature>
<evidence type="ECO:0000256" key="4">
    <source>
        <dbReference type="SAM" id="MobiDB-lite"/>
    </source>
</evidence>
<feature type="repeat" description="ANK" evidence="3">
    <location>
        <begin position="565"/>
        <end position="597"/>
    </location>
</feature>
<dbReference type="Gene3D" id="1.25.40.20">
    <property type="entry name" value="Ankyrin repeat-containing domain"/>
    <property type="match status" value="2"/>
</dbReference>
<feature type="repeat" description="ANK" evidence="3">
    <location>
        <begin position="529"/>
        <end position="561"/>
    </location>
</feature>
<dbReference type="Proteomes" id="UP000825438">
    <property type="component" value="Chromosome V"/>
</dbReference>
<evidence type="ECO:0008006" key="6">
    <source>
        <dbReference type="Google" id="ProtNLM"/>
    </source>
</evidence>
<feature type="compositionally biased region" description="Basic and acidic residues" evidence="4">
    <location>
        <begin position="804"/>
        <end position="827"/>
    </location>
</feature>
<feature type="compositionally biased region" description="Polar residues" evidence="4">
    <location>
        <begin position="108"/>
        <end position="122"/>
    </location>
</feature>
<feature type="compositionally biased region" description="Polar residues" evidence="4">
    <location>
        <begin position="477"/>
        <end position="486"/>
    </location>
</feature>
<evidence type="ECO:0000256" key="2">
    <source>
        <dbReference type="ARBA" id="ARBA00023043"/>
    </source>
</evidence>
<accession>A0A8F2W3K6</accession>
<evidence type="ECO:0000256" key="1">
    <source>
        <dbReference type="ARBA" id="ARBA00022737"/>
    </source>
</evidence>
<dbReference type="SMART" id="SM00248">
    <property type="entry name" value="ANK"/>
    <property type="match status" value="5"/>
</dbReference>
<feature type="compositionally biased region" description="Polar residues" evidence="4">
    <location>
        <begin position="49"/>
        <end position="68"/>
    </location>
</feature>
<keyword evidence="1" id="KW-0677">Repeat</keyword>
<gene>
    <name evidence="5" type="ORF">CA7LBN_003939</name>
</gene>
<feature type="compositionally biased region" description="Basic and acidic residues" evidence="4">
    <location>
        <begin position="426"/>
        <end position="445"/>
    </location>
</feature>
<dbReference type="Pfam" id="PF09428">
    <property type="entry name" value="DUF2011"/>
    <property type="match status" value="1"/>
</dbReference>
<dbReference type="InterPro" id="IPR018555">
    <property type="entry name" value="C630.06c-like"/>
</dbReference>
<proteinExistence type="predicted"/>
<feature type="region of interest" description="Disordered" evidence="4">
    <location>
        <begin position="470"/>
        <end position="495"/>
    </location>
</feature>
<dbReference type="PROSITE" id="PS50297">
    <property type="entry name" value="ANK_REP_REGION"/>
    <property type="match status" value="4"/>
</dbReference>
<feature type="compositionally biased region" description="Polar residues" evidence="4">
    <location>
        <begin position="217"/>
        <end position="243"/>
    </location>
</feature>
<feature type="region of interest" description="Disordered" evidence="4">
    <location>
        <begin position="1375"/>
        <end position="1415"/>
    </location>
</feature>
<dbReference type="SUPFAM" id="SSF48403">
    <property type="entry name" value="Ankyrin repeat"/>
    <property type="match status" value="1"/>
</dbReference>
<protein>
    <recommendedName>
        <fullName evidence="6">Ankyrin repeat protein</fullName>
    </recommendedName>
</protein>
<sequence>MSYSSGSSNPRAPSGNRDPGRSRDKSRNLSGSNNPFSTRDAERNLKGPAQSSMFGPGSTSNKNPSVDSYSRRHDQQRDYFGYRNNYGRKSGFGSSNRKRESYDKYRPSNRQKSNSNIDTSSWSERRSSQGKGGTTSSLFSDRSRERSEYRPSRDKDDGNAPSKIDDRRSGSRSHDREIGRDQGHSRDHKDIGKGKDRYSEKQRSSHSSELRRSQSEAFSSNEIVSSQHRLSDPSPSVLQSQRPSVKDDSVSKSDSKIDQSVIKKEHASHVSEIKNERLLHLFDDDDEPNKQDVVDEEKSSIKNTNSLKSKETNEISEEKGSISSEANQNLSTSPHDERHYDEHDEHENSELDSEAETVITNEPISTDKAKKYLRKSGPDSERRRLKSKIIYSDNESDSDDAYPPKSVDDSKSSSYSSTLDNSVSLKPRDNSESNKTLNAKDHEKSSSTPVPDADHEEYFEDDAERVIKSEKQHLSRTESTQSSKPSKSYKIKRDSTGRSLLQRACKKGDLEAVKNLISRGADANESDFGGFTCLHEAALAGHTEIVKFLIENGADVNKQALEAGDSETPLMDAAENKHVETVKVLLANGADPNITNVDGFSALTKLYHLQAEEENYDEVIGLLSAAANKTSNPTGFSMSPRKIIEDPNEGYFNDLVKKKTPSSTIYKYVAQGLKEAAAEDFILHGYSLSKKPDILILAARHGHTELVDILLGLNPGSFDINMKNKVGVSILLASVGRGNYDVVKLLLSRGANPSIKRDHDNLNALQIAKHSAQHDPREVFLIEKHLHGETESKAPTEPPSSPTPDKEAEKVKLKNEDVEMKEPEVEVPHSPSPVPKKSHSRRGSEDSSNKRRRNSEDDSTKSLKKRKGAVEAAVEESSLSGKGTKEVEEKLLKSPSGEAKEKTPDADQKPKMNRTESQAPLHSVPTKAQEEQRLKAQEEAKIWQEKVQAKKRARREMFLQAEKEKERKRKEEEERRLEQEKLAKLRAQEEADRKAEEAERIAKDLESKRIKLEIDLIMAKYPIGLRQFVFGQALSNQERLRYCPLYVFDIANKNYVIDLQISLLLATSVSDLHKHCQESGSNEKKLLDSESKAKVWPLFFPMIGIGRNQSVEPDGRQKFMALQLAYIPYEDAASFVKKKDQQLHEDVWVSKREAKVSLAHFPVLRDRFQEPETPQHKRDHEKHDSLGFIPPKWKLRQDVIRTIKSAQTPLINRKDLYDQESEIDEDPIVLPNIEFELIDVASEENPTNGSNAAEEPEEFAFPLFSAPSSEVMTVTMREEELDEDINNERPESYYRAIYSRSQKEEFAFAAVDASYIFEWSRTSFPDSAPWKVMDLSKYNETVEKERRKNRKRRPGKKKRANVIVCKEKRLLREKEEKKLRREQEAREKRKRFKKWTGGAPKGKEKTPQKPKYRTE</sequence>
<feature type="region of interest" description="Disordered" evidence="4">
    <location>
        <begin position="788"/>
        <end position="935"/>
    </location>
</feature>
<feature type="compositionally biased region" description="Basic and acidic residues" evidence="4">
    <location>
        <begin position="842"/>
        <end position="861"/>
    </location>
</feature>
<feature type="compositionally biased region" description="Basic and acidic residues" evidence="4">
    <location>
        <begin position="244"/>
        <end position="300"/>
    </location>
</feature>
<feature type="compositionally biased region" description="Basic and acidic residues" evidence="4">
    <location>
        <begin position="308"/>
        <end position="320"/>
    </location>
</feature>
<feature type="compositionally biased region" description="Basic and acidic residues" evidence="4">
    <location>
        <begin position="18"/>
        <end position="27"/>
    </location>
</feature>
<feature type="compositionally biased region" description="Basic and acidic residues" evidence="4">
    <location>
        <begin position="1401"/>
        <end position="1415"/>
    </location>
</feature>
<evidence type="ECO:0000256" key="3">
    <source>
        <dbReference type="PROSITE-ProRule" id="PRU00023"/>
    </source>
</evidence>
<feature type="region of interest" description="Disordered" evidence="4">
    <location>
        <begin position="1"/>
        <end position="458"/>
    </location>
</feature>
<feature type="compositionally biased region" description="Basic and acidic residues" evidence="4">
    <location>
        <begin position="141"/>
        <end position="214"/>
    </location>
</feature>
<feature type="repeat" description="ANK" evidence="3">
    <location>
        <begin position="726"/>
        <end position="758"/>
    </location>
</feature>
<dbReference type="InterPro" id="IPR036770">
    <property type="entry name" value="Ankyrin_rpt-contain_sf"/>
</dbReference>
<feature type="compositionally biased region" description="Polar residues" evidence="4">
    <location>
        <begin position="28"/>
        <end position="37"/>
    </location>
</feature>
<dbReference type="PANTHER" id="PTHR24123">
    <property type="entry name" value="ANKYRIN REPEAT-CONTAINING"/>
    <property type="match status" value="1"/>
</dbReference>
<feature type="compositionally biased region" description="Polar residues" evidence="4">
    <location>
        <begin position="1"/>
        <end position="11"/>
    </location>
</feature>
<name>A0A8F2W3K6_CANAR</name>
<dbReference type="PRINTS" id="PR01415">
    <property type="entry name" value="ANKYRIN"/>
</dbReference>
<dbReference type="EMBL" id="CP076753">
    <property type="protein sequence ID" value="QWW25057.1"/>
    <property type="molecule type" value="Genomic_DNA"/>
</dbReference>
<dbReference type="InterPro" id="IPR051165">
    <property type="entry name" value="Multifunctional_ANK_Repeat"/>
</dbReference>
<dbReference type="InterPro" id="IPR002110">
    <property type="entry name" value="Ankyrin_rpt"/>
</dbReference>
<feature type="repeat" description="ANK" evidence="3">
    <location>
        <begin position="496"/>
        <end position="528"/>
    </location>
</feature>
<dbReference type="Pfam" id="PF12796">
    <property type="entry name" value="Ank_2"/>
    <property type="match status" value="2"/>
</dbReference>
<keyword evidence="2 3" id="KW-0040">ANK repeat</keyword>
<organism evidence="5">
    <name type="scientific">Candidozyma auris</name>
    <name type="common">Yeast</name>
    <name type="synonym">Candida auris</name>
    <dbReference type="NCBI Taxonomy" id="498019"/>
    <lineage>
        <taxon>Eukaryota</taxon>
        <taxon>Fungi</taxon>
        <taxon>Dikarya</taxon>
        <taxon>Ascomycota</taxon>
        <taxon>Saccharomycotina</taxon>
        <taxon>Pichiomycetes</taxon>
        <taxon>Metschnikowiaceae</taxon>
        <taxon>Candidozyma</taxon>
    </lineage>
</organism>